<dbReference type="FunFam" id="3.30.830.10:FF:000003">
    <property type="entry name" value="Insulin-degrading enzyme"/>
    <property type="match status" value="1"/>
</dbReference>
<protein>
    <submittedName>
        <fullName evidence="11">Insulinase-like metalloprotease</fullName>
    </submittedName>
</protein>
<dbReference type="InterPro" id="IPR032632">
    <property type="entry name" value="Peptidase_M16_M"/>
</dbReference>
<name>A0AAX4P8H2_9CHLO</name>
<dbReference type="Pfam" id="PF16187">
    <property type="entry name" value="Peptidase_M16_M"/>
    <property type="match status" value="1"/>
</dbReference>
<evidence type="ECO:0000256" key="4">
    <source>
        <dbReference type="ARBA" id="ARBA00022801"/>
    </source>
</evidence>
<keyword evidence="12" id="KW-1185">Reference proteome</keyword>
<gene>
    <name evidence="11" type="ORF">HKI87_05g39240</name>
</gene>
<accession>A0AAX4P8H2</accession>
<dbReference type="InterPro" id="IPR011765">
    <property type="entry name" value="Pept_M16_N"/>
</dbReference>
<evidence type="ECO:0000256" key="5">
    <source>
        <dbReference type="ARBA" id="ARBA00022833"/>
    </source>
</evidence>
<dbReference type="Pfam" id="PF00675">
    <property type="entry name" value="Peptidase_M16"/>
    <property type="match status" value="1"/>
</dbReference>
<dbReference type="GO" id="GO:0051603">
    <property type="term" value="P:proteolysis involved in protein catabolic process"/>
    <property type="evidence" value="ECO:0007669"/>
    <property type="project" value="TreeGrafter"/>
</dbReference>
<dbReference type="GO" id="GO:0005829">
    <property type="term" value="C:cytosol"/>
    <property type="evidence" value="ECO:0007669"/>
    <property type="project" value="TreeGrafter"/>
</dbReference>
<dbReference type="Gene3D" id="3.30.830.10">
    <property type="entry name" value="Metalloenzyme, LuxS/M16 peptidase-like"/>
    <property type="match status" value="4"/>
</dbReference>
<dbReference type="Pfam" id="PF22456">
    <property type="entry name" value="PqqF-like_C_4"/>
    <property type="match status" value="1"/>
</dbReference>
<feature type="domain" description="Peptidase M16 N-terminal" evidence="7">
    <location>
        <begin position="61"/>
        <end position="195"/>
    </location>
</feature>
<evidence type="ECO:0000313" key="11">
    <source>
        <dbReference type="EMBL" id="WZN62388.1"/>
    </source>
</evidence>
<organism evidence="11 12">
    <name type="scientific">Chloropicon roscoffensis</name>
    <dbReference type="NCBI Taxonomy" id="1461544"/>
    <lineage>
        <taxon>Eukaryota</taxon>
        <taxon>Viridiplantae</taxon>
        <taxon>Chlorophyta</taxon>
        <taxon>Chloropicophyceae</taxon>
        <taxon>Chloropicales</taxon>
        <taxon>Chloropicaceae</taxon>
        <taxon>Chloropicon</taxon>
    </lineage>
</organism>
<feature type="domain" description="Coenzyme PQQ synthesis protein F-like C-terminal lobe" evidence="10">
    <location>
        <begin position="798"/>
        <end position="895"/>
    </location>
</feature>
<evidence type="ECO:0000259" key="7">
    <source>
        <dbReference type="Pfam" id="PF00675"/>
    </source>
</evidence>
<dbReference type="PANTHER" id="PTHR43690">
    <property type="entry name" value="NARDILYSIN"/>
    <property type="match status" value="1"/>
</dbReference>
<evidence type="ECO:0000256" key="1">
    <source>
        <dbReference type="ARBA" id="ARBA00007261"/>
    </source>
</evidence>
<evidence type="ECO:0000256" key="6">
    <source>
        <dbReference type="ARBA" id="ARBA00023049"/>
    </source>
</evidence>
<dbReference type="SUPFAM" id="SSF63411">
    <property type="entry name" value="LuxS/MPP-like metallohydrolase"/>
    <property type="match status" value="4"/>
</dbReference>
<dbReference type="InterPro" id="IPR007863">
    <property type="entry name" value="Peptidase_M16_C"/>
</dbReference>
<evidence type="ECO:0000259" key="10">
    <source>
        <dbReference type="Pfam" id="PF22456"/>
    </source>
</evidence>
<dbReference type="GO" id="GO:0004222">
    <property type="term" value="F:metalloendopeptidase activity"/>
    <property type="evidence" value="ECO:0007669"/>
    <property type="project" value="TreeGrafter"/>
</dbReference>
<keyword evidence="3" id="KW-0479">Metal-binding</keyword>
<reference evidence="11 12" key="1">
    <citation type="submission" date="2024-03" db="EMBL/GenBank/DDBJ databases">
        <title>Complete genome sequence of the green alga Chloropicon roscoffensis RCC1871.</title>
        <authorList>
            <person name="Lemieux C."/>
            <person name="Pombert J.-F."/>
            <person name="Otis C."/>
            <person name="Turmel M."/>
        </authorList>
    </citation>
    <scope>NUCLEOTIDE SEQUENCE [LARGE SCALE GENOMIC DNA]</scope>
    <source>
        <strain evidence="11 12">RCC1871</strain>
    </source>
</reference>
<dbReference type="Pfam" id="PF05193">
    <property type="entry name" value="Peptidase_M16_C"/>
    <property type="match status" value="1"/>
</dbReference>
<evidence type="ECO:0000256" key="2">
    <source>
        <dbReference type="ARBA" id="ARBA00022670"/>
    </source>
</evidence>
<dbReference type="Proteomes" id="UP001472866">
    <property type="component" value="Chromosome 05"/>
</dbReference>
<dbReference type="GO" id="GO:0005739">
    <property type="term" value="C:mitochondrion"/>
    <property type="evidence" value="ECO:0007669"/>
    <property type="project" value="TreeGrafter"/>
</dbReference>
<keyword evidence="6 11" id="KW-0482">Metalloprotease</keyword>
<dbReference type="GO" id="GO:0046872">
    <property type="term" value="F:metal ion binding"/>
    <property type="evidence" value="ECO:0007669"/>
    <property type="project" value="UniProtKB-KW"/>
</dbReference>
<dbReference type="GO" id="GO:0043171">
    <property type="term" value="P:peptide catabolic process"/>
    <property type="evidence" value="ECO:0007669"/>
    <property type="project" value="TreeGrafter"/>
</dbReference>
<keyword evidence="2" id="KW-0645">Protease</keyword>
<comment type="similarity">
    <text evidence="1">Belongs to the peptidase M16 family.</text>
</comment>
<evidence type="ECO:0000256" key="3">
    <source>
        <dbReference type="ARBA" id="ARBA00022723"/>
    </source>
</evidence>
<keyword evidence="4" id="KW-0378">Hydrolase</keyword>
<feature type="domain" description="Peptidase M16 middle/third" evidence="9">
    <location>
        <begin position="407"/>
        <end position="687"/>
    </location>
</feature>
<evidence type="ECO:0000259" key="8">
    <source>
        <dbReference type="Pfam" id="PF05193"/>
    </source>
</evidence>
<dbReference type="AlphaFoldDB" id="A0AAX4P8H2"/>
<feature type="domain" description="Peptidase M16 C-terminal" evidence="8">
    <location>
        <begin position="220"/>
        <end position="401"/>
    </location>
</feature>
<evidence type="ECO:0000259" key="9">
    <source>
        <dbReference type="Pfam" id="PF16187"/>
    </source>
</evidence>
<dbReference type="EMBL" id="CP151505">
    <property type="protein sequence ID" value="WZN62388.1"/>
    <property type="molecule type" value="Genomic_DNA"/>
</dbReference>
<evidence type="ECO:0000313" key="12">
    <source>
        <dbReference type="Proteomes" id="UP001472866"/>
    </source>
</evidence>
<dbReference type="InterPro" id="IPR050626">
    <property type="entry name" value="Peptidase_M16"/>
</dbReference>
<keyword evidence="5" id="KW-0862">Zinc</keyword>
<dbReference type="FunFam" id="3.30.830.10:FF:000005">
    <property type="entry name" value="nardilysin isoform X1"/>
    <property type="match status" value="1"/>
</dbReference>
<dbReference type="InterPro" id="IPR011249">
    <property type="entry name" value="Metalloenz_LuxS/M16"/>
</dbReference>
<proteinExistence type="inferred from homology"/>
<dbReference type="PANTHER" id="PTHR43690:SF18">
    <property type="entry name" value="INSULIN-DEGRADING ENZYME-RELATED"/>
    <property type="match status" value="1"/>
</dbReference>
<sequence length="978" mass="112002">MAPNAEGLSGAMEEGVVDVREVEGAKCFVLDTESMVRPRHVEKDVQYRILRLENGLEAFLMSDPETDKSAAAVDVRVGYLSDPQDLPGLAHFTEHMLFYSSEKYPKEDEYSKFISEHGGFCNAFTSAEDTNYHFDVNSGDFAEALDRFAQFFVAPLISKDGVGREINAVNSENSKNLNSDVWRNMQLWRHLSKPDHAFHKFGTGSIDTLSRMPKEKGKDTHEEMLSFYSGNYSANLMKLAVYSRLPLDEIEHLVASKFSKVKTLNKAADVFPEDPFHPTDHQRLMVRAVPIRNVHALDLQFLIPPEDEVYRYTPCHYLSHLIGHEGEGSILKLLKDLKWATSLSAGPSPESYSSHSLFLISIELTDEGNDHVEECCKIVFQYLELLRREGIQEWIFEELKNVGETKFHFRDKQSAGYYVREICSGMQVYDRSDLLLAIHQVPREFREDAIRAALDVMTVDRARVLWLSPAHKGKVSGVEPWYKTEYEAEPMSEALAGELRSCGLNERLRLPARNQFIPTNFDLVEPEEGFDRPRMVRKTESSEVWYKPDTRFKTPKGQVYLSLVMPESYATPEAAVCTNLLTKLLVDSMNEVTYYAEVAGLAYAVQSTTTGMQLIFSGYSHKLLVLAEEVLRRLLAYEPNEERFGVLKEQMQKDFENTKFDQPYQQAIYHTSILCLQKKWHIEEYLDVLSRLSFAEFQEFLGRLMRRVSTQSMFLGNLTEAQCVGFSEKLEDIFAEAGSRPTFGSQAPEKRVMELPAGAGRSYSRPVGNEDEENGAVNIVFQIGLDSPKRNVTLQLWVQIAERAAFHSLRSVEQIGYIVCVMGWDSHQVKNVYFILQSSTHHPVAIDASVEKFLVEFEKRLAEMPDQEFADQKQSLKQSKLEKLKNLAQEGKRHWKEIEEGTLSFRRQEVEVEELEGVTLAELREFHVRHFERGSKERRKLSVRIISGKTPKREDAGEGERIEDVYKFKRGLQTYSLI</sequence>
<dbReference type="InterPro" id="IPR054734">
    <property type="entry name" value="PqqF-like_C_4"/>
</dbReference>
<dbReference type="FunFam" id="3.30.830.10:FF:000004">
    <property type="entry name" value="Putative insulin-degrading enzyme"/>
    <property type="match status" value="1"/>
</dbReference>